<dbReference type="SUPFAM" id="SSF55785">
    <property type="entry name" value="PYP-like sensor domain (PAS domain)"/>
    <property type="match status" value="1"/>
</dbReference>
<dbReference type="InterPro" id="IPR052155">
    <property type="entry name" value="Biofilm_reg_signaling"/>
</dbReference>
<comment type="caution">
    <text evidence="3">The sequence shown here is derived from an EMBL/GenBank/DDBJ whole genome shotgun (WGS) entry which is preliminary data.</text>
</comment>
<dbReference type="InterPro" id="IPR000160">
    <property type="entry name" value="GGDEF_dom"/>
</dbReference>
<dbReference type="InterPro" id="IPR013655">
    <property type="entry name" value="PAS_fold_3"/>
</dbReference>
<dbReference type="SUPFAM" id="SSF55073">
    <property type="entry name" value="Nucleotide cyclase"/>
    <property type="match status" value="1"/>
</dbReference>
<keyword evidence="4" id="KW-1185">Reference proteome</keyword>
<dbReference type="EMBL" id="BAAARV010000034">
    <property type="protein sequence ID" value="GAA2355407.1"/>
    <property type="molecule type" value="Genomic_DNA"/>
</dbReference>
<dbReference type="NCBIfam" id="TIGR00254">
    <property type="entry name" value="GGDEF"/>
    <property type="match status" value="1"/>
</dbReference>
<dbReference type="InterPro" id="IPR000014">
    <property type="entry name" value="PAS"/>
</dbReference>
<protein>
    <recommendedName>
        <fullName evidence="5">Diguanylate cyclase</fullName>
    </recommendedName>
</protein>
<feature type="domain" description="GGDEF" evidence="2">
    <location>
        <begin position="359"/>
        <end position="495"/>
    </location>
</feature>
<dbReference type="PROSITE" id="PS50112">
    <property type="entry name" value="PAS"/>
    <property type="match status" value="1"/>
</dbReference>
<name>A0ABN3GM75_9ACTN</name>
<dbReference type="Pfam" id="PF00990">
    <property type="entry name" value="GGDEF"/>
    <property type="match status" value="1"/>
</dbReference>
<evidence type="ECO:0000313" key="3">
    <source>
        <dbReference type="EMBL" id="GAA2355407.1"/>
    </source>
</evidence>
<dbReference type="CDD" id="cd01949">
    <property type="entry name" value="GGDEF"/>
    <property type="match status" value="1"/>
</dbReference>
<dbReference type="Pfam" id="PF08447">
    <property type="entry name" value="PAS_3"/>
    <property type="match status" value="1"/>
</dbReference>
<feature type="domain" description="PAS" evidence="1">
    <location>
        <begin position="199"/>
        <end position="273"/>
    </location>
</feature>
<dbReference type="InterPro" id="IPR035965">
    <property type="entry name" value="PAS-like_dom_sf"/>
</dbReference>
<dbReference type="InterPro" id="IPR029016">
    <property type="entry name" value="GAF-like_dom_sf"/>
</dbReference>
<dbReference type="Proteomes" id="UP001501444">
    <property type="component" value="Unassembled WGS sequence"/>
</dbReference>
<dbReference type="Gene3D" id="3.30.70.270">
    <property type="match status" value="1"/>
</dbReference>
<gene>
    <name evidence="3" type="ORF">GCM10010170_047790</name>
</gene>
<dbReference type="InterPro" id="IPR003018">
    <property type="entry name" value="GAF"/>
</dbReference>
<dbReference type="CDD" id="cd00130">
    <property type="entry name" value="PAS"/>
    <property type="match status" value="1"/>
</dbReference>
<dbReference type="Gene3D" id="3.30.450.20">
    <property type="entry name" value="PAS domain"/>
    <property type="match status" value="1"/>
</dbReference>
<dbReference type="SMART" id="SM00065">
    <property type="entry name" value="GAF"/>
    <property type="match status" value="1"/>
</dbReference>
<dbReference type="PANTHER" id="PTHR44757">
    <property type="entry name" value="DIGUANYLATE CYCLASE DGCP"/>
    <property type="match status" value="1"/>
</dbReference>
<dbReference type="NCBIfam" id="TIGR00229">
    <property type="entry name" value="sensory_box"/>
    <property type="match status" value="1"/>
</dbReference>
<evidence type="ECO:0000259" key="1">
    <source>
        <dbReference type="PROSITE" id="PS50112"/>
    </source>
</evidence>
<reference evidence="3 4" key="1">
    <citation type="journal article" date="2019" name="Int. J. Syst. Evol. Microbiol.">
        <title>The Global Catalogue of Microorganisms (GCM) 10K type strain sequencing project: providing services to taxonomists for standard genome sequencing and annotation.</title>
        <authorList>
            <consortium name="The Broad Institute Genomics Platform"/>
            <consortium name="The Broad Institute Genome Sequencing Center for Infectious Disease"/>
            <person name="Wu L."/>
            <person name="Ma J."/>
        </authorList>
    </citation>
    <scope>NUCLEOTIDE SEQUENCE [LARGE SCALE GENOMIC DNA]</scope>
    <source>
        <strain evidence="3 4">JCM 3272</strain>
    </source>
</reference>
<evidence type="ECO:0000259" key="2">
    <source>
        <dbReference type="PROSITE" id="PS50887"/>
    </source>
</evidence>
<dbReference type="InterPro" id="IPR043128">
    <property type="entry name" value="Rev_trsase/Diguanyl_cyclase"/>
</dbReference>
<proteinExistence type="predicted"/>
<organism evidence="3 4">
    <name type="scientific">Dactylosporangium salmoneum</name>
    <dbReference type="NCBI Taxonomy" id="53361"/>
    <lineage>
        <taxon>Bacteria</taxon>
        <taxon>Bacillati</taxon>
        <taxon>Actinomycetota</taxon>
        <taxon>Actinomycetes</taxon>
        <taxon>Micromonosporales</taxon>
        <taxon>Micromonosporaceae</taxon>
        <taxon>Dactylosporangium</taxon>
    </lineage>
</organism>
<dbReference type="PROSITE" id="PS50887">
    <property type="entry name" value="GGDEF"/>
    <property type="match status" value="1"/>
</dbReference>
<dbReference type="SUPFAM" id="SSF55781">
    <property type="entry name" value="GAF domain-like"/>
    <property type="match status" value="1"/>
</dbReference>
<dbReference type="Pfam" id="PF13185">
    <property type="entry name" value="GAF_2"/>
    <property type="match status" value="1"/>
</dbReference>
<dbReference type="SMART" id="SM00267">
    <property type="entry name" value="GGDEF"/>
    <property type="match status" value="1"/>
</dbReference>
<evidence type="ECO:0008006" key="5">
    <source>
        <dbReference type="Google" id="ProtNLM"/>
    </source>
</evidence>
<evidence type="ECO:0000313" key="4">
    <source>
        <dbReference type="Proteomes" id="UP001501444"/>
    </source>
</evidence>
<sequence>MESDRDTAMAAIRSVYRITGRINTGVTLAETLQLIVDAVVDGVGFGVAVVNYLHPDGVYEAVALAGSDEARATLLGSRYPAAELDSYLERAEWWGQLRYLPHDRHSDQIHSWIPDEVPGGDGVPEDERWHPLDALFAPLLATNGEIVGILGVDLPADGRRPGPFQRELLEMLAAQAGIAIDNANLVEALQRERQHLAASEEAFRLAFDGAGSGMAMIGLEGLDPARLTRVNPALCELLGRDPAELVEMRVADLLHSDDLDRARLAVASALTRKGEPLRDYEVRCVRGDGAVIWVSATMSVVAGAPSFGIMQVQDITERKANEADLVRRASRDPLTGLANRDALAAPLAAAIRRARTGQGHSALLFCDLDDFKMVNDTLGHDAGDAVLVAVAERLTGLVRPGDTVARLGGDEFVVLTENVGDDLARAALVERVERAVCAPVIHDGRSVRVRVSVGVAVIDATIDDPGAALRIADKAMYQVKGHRHANRSSERMTHRVTAIGERTGAPGGIPLLRLAEAETAQ</sequence>
<accession>A0ABN3GM75</accession>
<dbReference type="PANTHER" id="PTHR44757:SF2">
    <property type="entry name" value="BIOFILM ARCHITECTURE MAINTENANCE PROTEIN MBAA"/>
    <property type="match status" value="1"/>
</dbReference>
<dbReference type="InterPro" id="IPR029787">
    <property type="entry name" value="Nucleotide_cyclase"/>
</dbReference>
<dbReference type="SMART" id="SM00091">
    <property type="entry name" value="PAS"/>
    <property type="match status" value="1"/>
</dbReference>
<dbReference type="Gene3D" id="3.30.450.40">
    <property type="match status" value="1"/>
</dbReference>